<keyword evidence="2 5" id="KW-0812">Transmembrane</keyword>
<protein>
    <recommendedName>
        <fullName evidence="8">Membrane transporter</fullName>
    </recommendedName>
</protein>
<feature type="transmembrane region" description="Helical" evidence="5">
    <location>
        <begin position="382"/>
        <end position="400"/>
    </location>
</feature>
<feature type="transmembrane region" description="Helical" evidence="5">
    <location>
        <begin position="113"/>
        <end position="135"/>
    </location>
</feature>
<evidence type="ECO:0000256" key="2">
    <source>
        <dbReference type="ARBA" id="ARBA00022692"/>
    </source>
</evidence>
<feature type="transmembrane region" description="Helical" evidence="5">
    <location>
        <begin position="21"/>
        <end position="43"/>
    </location>
</feature>
<feature type="transmembrane region" description="Helical" evidence="5">
    <location>
        <begin position="82"/>
        <end position="101"/>
    </location>
</feature>
<evidence type="ECO:0000256" key="1">
    <source>
        <dbReference type="ARBA" id="ARBA00004141"/>
    </source>
</evidence>
<dbReference type="InterPro" id="IPR036259">
    <property type="entry name" value="MFS_trans_sf"/>
</dbReference>
<name>A0ABR4HQS6_9EURO</name>
<feature type="transmembrane region" description="Helical" evidence="5">
    <location>
        <begin position="412"/>
        <end position="433"/>
    </location>
</feature>
<feature type="transmembrane region" description="Helical" evidence="5">
    <location>
        <begin position="273"/>
        <end position="294"/>
    </location>
</feature>
<dbReference type="Proteomes" id="UP001610335">
    <property type="component" value="Unassembled WGS sequence"/>
</dbReference>
<feature type="transmembrane region" description="Helical" evidence="5">
    <location>
        <begin position="237"/>
        <end position="261"/>
    </location>
</feature>
<feature type="transmembrane region" description="Helical" evidence="5">
    <location>
        <begin position="344"/>
        <end position="370"/>
    </location>
</feature>
<dbReference type="EMBL" id="JBFXLS010000095">
    <property type="protein sequence ID" value="KAL2817063.1"/>
    <property type="molecule type" value="Genomic_DNA"/>
</dbReference>
<evidence type="ECO:0000313" key="7">
    <source>
        <dbReference type="Proteomes" id="UP001610335"/>
    </source>
</evidence>
<keyword evidence="4 5" id="KW-0472">Membrane</keyword>
<keyword evidence="7" id="KW-1185">Reference proteome</keyword>
<organism evidence="6 7">
    <name type="scientific">Aspergillus cavernicola</name>
    <dbReference type="NCBI Taxonomy" id="176166"/>
    <lineage>
        <taxon>Eukaryota</taxon>
        <taxon>Fungi</taxon>
        <taxon>Dikarya</taxon>
        <taxon>Ascomycota</taxon>
        <taxon>Pezizomycotina</taxon>
        <taxon>Eurotiomycetes</taxon>
        <taxon>Eurotiomycetidae</taxon>
        <taxon>Eurotiales</taxon>
        <taxon>Aspergillaceae</taxon>
        <taxon>Aspergillus</taxon>
        <taxon>Aspergillus subgen. Nidulantes</taxon>
    </lineage>
</organism>
<feature type="transmembrane region" description="Helical" evidence="5">
    <location>
        <begin position="55"/>
        <end position="75"/>
    </location>
</feature>
<accession>A0ABR4HQS6</accession>
<dbReference type="InterPro" id="IPR051617">
    <property type="entry name" value="UNC-93-like_regulator"/>
</dbReference>
<sequence length="523" mass="57166">MTGNDLFKGKLRLSRPFNQNFIMGLVLFALPGIYLALTGLGAGGGRPSSQRVSSLTNSILYGIYTLAGWCAGSVLNYLGPKWTVVLGGFGYPFYVGSLWYYDKVGHQAFPLFGGALLGVTAALLWTTSGFIQFAYAEENDKAKYITIQWVLSSCGSTVGALIAFGANIHQTEATGVSTGVWIAFVLIMCCAIAAAIFLIIDPRDVVRDDGRHIATFKEANLRDEMRGILSVLTDPKILILLPAMFVAEMCLAIFSSVNGYYFNLRTRSLNNVLFQAIMIPTPILLSTLLSSSYLPTRRAKGLAGTAIVAIISIACMAGLLGWLIHYDVDRTNPAPAMDWTDPGFSSLVFIYLLNGMVYACFQIMVQWVLGALTNDPALCARYAGAFKGTVSLGMCISFTMDSQGVSYKTQTIVQLVLYVLGVVCMGIVIGVYVRETNYFLEGSVIVPEAVEERVKMKADTLGLEGAKEAFLIWSMPIILPKAVANKYSNIDDVPRHTPYKKTVWRIDRCTLQEEMMFTGILTC</sequence>
<dbReference type="PANTHER" id="PTHR23294">
    <property type="entry name" value="ET TRANSLATION PRODUCT-RELATED"/>
    <property type="match status" value="1"/>
</dbReference>
<evidence type="ECO:0000256" key="4">
    <source>
        <dbReference type="ARBA" id="ARBA00023136"/>
    </source>
</evidence>
<evidence type="ECO:0008006" key="8">
    <source>
        <dbReference type="Google" id="ProtNLM"/>
    </source>
</evidence>
<evidence type="ECO:0000313" key="6">
    <source>
        <dbReference type="EMBL" id="KAL2817063.1"/>
    </source>
</evidence>
<feature type="transmembrane region" description="Helical" evidence="5">
    <location>
        <begin position="301"/>
        <end position="324"/>
    </location>
</feature>
<comment type="caution">
    <text evidence="6">The sequence shown here is derived from an EMBL/GenBank/DDBJ whole genome shotgun (WGS) entry which is preliminary data.</text>
</comment>
<comment type="subcellular location">
    <subcellularLocation>
        <location evidence="1">Membrane</location>
        <topology evidence="1">Multi-pass membrane protein</topology>
    </subcellularLocation>
</comment>
<keyword evidence="3 5" id="KW-1133">Transmembrane helix</keyword>
<feature type="transmembrane region" description="Helical" evidence="5">
    <location>
        <begin position="180"/>
        <end position="200"/>
    </location>
</feature>
<dbReference type="PANTHER" id="PTHR23294:SF59">
    <property type="entry name" value="UNC93-LIKE PROTEIN C922.05C"/>
    <property type="match status" value="1"/>
</dbReference>
<reference evidence="6 7" key="1">
    <citation type="submission" date="2024-07" db="EMBL/GenBank/DDBJ databases">
        <title>Section-level genome sequencing and comparative genomics of Aspergillus sections Usti and Cavernicolus.</title>
        <authorList>
            <consortium name="Lawrence Berkeley National Laboratory"/>
            <person name="Nybo J.L."/>
            <person name="Vesth T.C."/>
            <person name="Theobald S."/>
            <person name="Frisvad J.C."/>
            <person name="Larsen T.O."/>
            <person name="Kjaerboelling I."/>
            <person name="Rothschild-Mancinelli K."/>
            <person name="Lyhne E.K."/>
            <person name="Kogle M.E."/>
            <person name="Barry K."/>
            <person name="Clum A."/>
            <person name="Na H."/>
            <person name="Ledsgaard L."/>
            <person name="Lin J."/>
            <person name="Lipzen A."/>
            <person name="Kuo A."/>
            <person name="Riley R."/>
            <person name="Mondo S."/>
            <person name="LaButti K."/>
            <person name="Haridas S."/>
            <person name="Pangalinan J."/>
            <person name="Salamov A.A."/>
            <person name="Simmons B.A."/>
            <person name="Magnuson J.K."/>
            <person name="Chen J."/>
            <person name="Drula E."/>
            <person name="Henrissat B."/>
            <person name="Wiebenga A."/>
            <person name="Lubbers R.J."/>
            <person name="Gomes A.C."/>
            <person name="Makela M.R."/>
            <person name="Stajich J."/>
            <person name="Grigoriev I.V."/>
            <person name="Mortensen U.H."/>
            <person name="De vries R.P."/>
            <person name="Baker S.E."/>
            <person name="Andersen M.R."/>
        </authorList>
    </citation>
    <scope>NUCLEOTIDE SEQUENCE [LARGE SCALE GENOMIC DNA]</scope>
    <source>
        <strain evidence="6 7">CBS 600.67</strain>
    </source>
</reference>
<gene>
    <name evidence="6" type="ORF">BDW59DRAFT_175598</name>
</gene>
<proteinExistence type="predicted"/>
<dbReference type="Pfam" id="PF05978">
    <property type="entry name" value="UNC-93"/>
    <property type="match status" value="1"/>
</dbReference>
<dbReference type="InterPro" id="IPR010291">
    <property type="entry name" value="Ion_channel_UNC-93"/>
</dbReference>
<evidence type="ECO:0000256" key="5">
    <source>
        <dbReference type="SAM" id="Phobius"/>
    </source>
</evidence>
<dbReference type="SUPFAM" id="SSF103473">
    <property type="entry name" value="MFS general substrate transporter"/>
    <property type="match status" value="1"/>
</dbReference>
<feature type="transmembrane region" description="Helical" evidence="5">
    <location>
        <begin position="147"/>
        <end position="168"/>
    </location>
</feature>
<evidence type="ECO:0000256" key="3">
    <source>
        <dbReference type="ARBA" id="ARBA00022989"/>
    </source>
</evidence>